<feature type="transmembrane region" description="Helical" evidence="7">
    <location>
        <begin position="276"/>
        <end position="301"/>
    </location>
</feature>
<sequence>MVLAGNTNIDRTQAVDVSVIVAVYNEDPRNLVALLDRLESVIAPSGSTYEVLFVNDGSRPPTSNALRQIAAEHDHVKLFELSRNFGQQAAITCGLDNSSGQVVVNIDSDLQDPPELILDMIKKWKEGYDVVYAQRSTRRDRWAKRFTAYWFYRLLGALSTVEIPWDTGDFRLMDRKVVNALQQLPEKTRFLRGMIPWLGFKQCGIAIDRGAREVGESTYTLRKLITLALDGLLALSIAPLYFISVVGGALLALSLLALVLVVGLGGYLSEALRGQFFIVSCLGVFSGIQVFCTGVVAAYLAKVLDETRARPTYIVANAFGLAQSERADSKPQAAVKSSLAQFAESERNL</sequence>
<evidence type="ECO:0000256" key="5">
    <source>
        <dbReference type="ARBA" id="ARBA00022989"/>
    </source>
</evidence>
<dbReference type="InterPro" id="IPR050256">
    <property type="entry name" value="Glycosyltransferase_2"/>
</dbReference>
<keyword evidence="6 7" id="KW-0472">Membrane</keyword>
<dbReference type="PANTHER" id="PTHR48090:SF1">
    <property type="entry name" value="PROPHAGE BACTOPRENOL GLUCOSYL TRANSFERASE HOMOLOG"/>
    <property type="match status" value="1"/>
</dbReference>
<feature type="transmembrane region" description="Helical" evidence="7">
    <location>
        <begin position="249"/>
        <end position="269"/>
    </location>
</feature>
<comment type="caution">
    <text evidence="9">The sequence shown here is derived from an EMBL/GenBank/DDBJ whole genome shotgun (WGS) entry which is preliminary data.</text>
</comment>
<accession>A0A8J7PMI1</accession>
<dbReference type="InterPro" id="IPR001173">
    <property type="entry name" value="Glyco_trans_2-like"/>
</dbReference>
<evidence type="ECO:0000313" key="9">
    <source>
        <dbReference type="EMBL" id="MBN8661455.1"/>
    </source>
</evidence>
<dbReference type="Pfam" id="PF00535">
    <property type="entry name" value="Glycos_transf_2"/>
    <property type="match status" value="1"/>
</dbReference>
<evidence type="ECO:0000256" key="2">
    <source>
        <dbReference type="ARBA" id="ARBA00022676"/>
    </source>
</evidence>
<keyword evidence="5 7" id="KW-1133">Transmembrane helix</keyword>
<dbReference type="CDD" id="cd04187">
    <property type="entry name" value="DPM1_like_bac"/>
    <property type="match status" value="1"/>
</dbReference>
<name>A0A8J7PMI1_9BACT</name>
<evidence type="ECO:0000259" key="8">
    <source>
        <dbReference type="Pfam" id="PF00535"/>
    </source>
</evidence>
<evidence type="ECO:0000256" key="4">
    <source>
        <dbReference type="ARBA" id="ARBA00022692"/>
    </source>
</evidence>
<evidence type="ECO:0000256" key="6">
    <source>
        <dbReference type="ARBA" id="ARBA00023136"/>
    </source>
</evidence>
<dbReference type="InterPro" id="IPR029044">
    <property type="entry name" value="Nucleotide-diphossugar_trans"/>
</dbReference>
<evidence type="ECO:0000313" key="10">
    <source>
        <dbReference type="Proteomes" id="UP000664277"/>
    </source>
</evidence>
<evidence type="ECO:0000256" key="3">
    <source>
        <dbReference type="ARBA" id="ARBA00022679"/>
    </source>
</evidence>
<organism evidence="9 10">
    <name type="scientific">Candidatus Obscuribacter phosphatis</name>
    <dbReference type="NCBI Taxonomy" id="1906157"/>
    <lineage>
        <taxon>Bacteria</taxon>
        <taxon>Bacillati</taxon>
        <taxon>Candidatus Melainabacteria</taxon>
        <taxon>Candidatus Obscuribacterales</taxon>
        <taxon>Candidatus Obscuribacteraceae</taxon>
        <taxon>Candidatus Obscuribacter</taxon>
    </lineage>
</organism>
<dbReference type="SUPFAM" id="SSF53448">
    <property type="entry name" value="Nucleotide-diphospho-sugar transferases"/>
    <property type="match status" value="1"/>
</dbReference>
<proteinExistence type="predicted"/>
<reference evidence="9" key="1">
    <citation type="submission" date="2021-02" db="EMBL/GenBank/DDBJ databases">
        <title>Genome-Resolved Metagenomics of a Microbial Community Performing Photosynthetic Biological Nutrient Removal.</title>
        <authorList>
            <person name="Mcdaniel E.A."/>
        </authorList>
    </citation>
    <scope>NUCLEOTIDE SEQUENCE</scope>
    <source>
        <strain evidence="9">UWPOB_OBS1</strain>
    </source>
</reference>
<dbReference type="GO" id="GO:0016757">
    <property type="term" value="F:glycosyltransferase activity"/>
    <property type="evidence" value="ECO:0007669"/>
    <property type="project" value="UniProtKB-KW"/>
</dbReference>
<evidence type="ECO:0000256" key="7">
    <source>
        <dbReference type="SAM" id="Phobius"/>
    </source>
</evidence>
<dbReference type="Proteomes" id="UP000664277">
    <property type="component" value="Unassembled WGS sequence"/>
</dbReference>
<dbReference type="AlphaFoldDB" id="A0A8J7PMI1"/>
<keyword evidence="3" id="KW-0808">Transferase</keyword>
<gene>
    <name evidence="9" type="ORF">J0M35_13905</name>
</gene>
<feature type="domain" description="Glycosyltransferase 2-like" evidence="8">
    <location>
        <begin position="18"/>
        <end position="179"/>
    </location>
</feature>
<dbReference type="EMBL" id="JAFLCK010000020">
    <property type="protein sequence ID" value="MBN8661455.1"/>
    <property type="molecule type" value="Genomic_DNA"/>
</dbReference>
<dbReference type="Gene3D" id="3.90.550.10">
    <property type="entry name" value="Spore Coat Polysaccharide Biosynthesis Protein SpsA, Chain A"/>
    <property type="match status" value="1"/>
</dbReference>
<dbReference type="PANTHER" id="PTHR48090">
    <property type="entry name" value="UNDECAPRENYL-PHOSPHATE 4-DEOXY-4-FORMAMIDO-L-ARABINOSE TRANSFERASE-RELATED"/>
    <property type="match status" value="1"/>
</dbReference>
<keyword evidence="4 7" id="KW-0812">Transmembrane</keyword>
<comment type="subcellular location">
    <subcellularLocation>
        <location evidence="1">Membrane</location>
        <topology evidence="1">Multi-pass membrane protein</topology>
    </subcellularLocation>
</comment>
<protein>
    <submittedName>
        <fullName evidence="9">Glycosyltransferase family 2 protein</fullName>
    </submittedName>
</protein>
<evidence type="ECO:0000256" key="1">
    <source>
        <dbReference type="ARBA" id="ARBA00004141"/>
    </source>
</evidence>
<keyword evidence="2" id="KW-0328">Glycosyltransferase</keyword>
<dbReference type="GO" id="GO:0005886">
    <property type="term" value="C:plasma membrane"/>
    <property type="evidence" value="ECO:0007669"/>
    <property type="project" value="TreeGrafter"/>
</dbReference>